<keyword evidence="3" id="KW-1185">Reference proteome</keyword>
<accession>A0A2G5T9Y4</accession>
<dbReference type="STRING" id="1611254.A0A2G5T9Y4"/>
<dbReference type="Proteomes" id="UP000230233">
    <property type="component" value="Chromosome V"/>
</dbReference>
<dbReference type="EMBL" id="PDUG01000005">
    <property type="protein sequence ID" value="PIC24205.1"/>
    <property type="molecule type" value="Genomic_DNA"/>
</dbReference>
<proteinExistence type="predicted"/>
<protein>
    <submittedName>
        <fullName evidence="2">Uncharacterized protein</fullName>
    </submittedName>
</protein>
<comment type="caution">
    <text evidence="2">The sequence shown here is derived from an EMBL/GenBank/DDBJ whole genome shotgun (WGS) entry which is preliminary data.</text>
</comment>
<reference evidence="3" key="1">
    <citation type="submission" date="2017-10" db="EMBL/GenBank/DDBJ databases">
        <title>Rapid genome shrinkage in a self-fertile nematode reveals novel sperm competition proteins.</title>
        <authorList>
            <person name="Yin D."/>
            <person name="Schwarz E.M."/>
            <person name="Thomas C.G."/>
            <person name="Felde R.L."/>
            <person name="Korf I.F."/>
            <person name="Cutter A.D."/>
            <person name="Schartner C.M."/>
            <person name="Ralston E.J."/>
            <person name="Meyer B.J."/>
            <person name="Haag E.S."/>
        </authorList>
    </citation>
    <scope>NUCLEOTIDE SEQUENCE [LARGE SCALE GENOMIC DNA]</scope>
    <source>
        <strain evidence="3">JU1422</strain>
    </source>
</reference>
<dbReference type="AlphaFoldDB" id="A0A2G5T9Y4"/>
<evidence type="ECO:0000313" key="3">
    <source>
        <dbReference type="Proteomes" id="UP000230233"/>
    </source>
</evidence>
<organism evidence="2 3">
    <name type="scientific">Caenorhabditis nigoni</name>
    <dbReference type="NCBI Taxonomy" id="1611254"/>
    <lineage>
        <taxon>Eukaryota</taxon>
        <taxon>Metazoa</taxon>
        <taxon>Ecdysozoa</taxon>
        <taxon>Nematoda</taxon>
        <taxon>Chromadorea</taxon>
        <taxon>Rhabditida</taxon>
        <taxon>Rhabditina</taxon>
        <taxon>Rhabditomorpha</taxon>
        <taxon>Rhabditoidea</taxon>
        <taxon>Rhabditidae</taxon>
        <taxon>Peloderinae</taxon>
        <taxon>Caenorhabditis</taxon>
    </lineage>
</organism>
<evidence type="ECO:0000313" key="2">
    <source>
        <dbReference type="EMBL" id="PIC24205.1"/>
    </source>
</evidence>
<dbReference type="OrthoDB" id="2789670at2759"/>
<name>A0A2G5T9Y4_9PELO</name>
<gene>
    <name evidence="2" type="primary">Cnig_chr_V.g17624</name>
    <name evidence="2" type="ORF">B9Z55_017624</name>
</gene>
<evidence type="ECO:0000256" key="1">
    <source>
        <dbReference type="SAM" id="MobiDB-lite"/>
    </source>
</evidence>
<sequence length="72" mass="8384">MSLLQPFNKDRTTLENEKSQERIARSEIYLMIGNLLLCYDIKPHRAMPSTEDKLPYSAGQLPDKTAKLEFRK</sequence>
<feature type="region of interest" description="Disordered" evidence="1">
    <location>
        <begin position="49"/>
        <end position="72"/>
    </location>
</feature>